<gene>
    <name evidence="2" type="ORF">SAMN04487834_10471</name>
</gene>
<proteinExistence type="predicted"/>
<sequence length="364" mass="42289">MEEKCTIQYKKYLQNFIHIFQYINIIFIILGIIAIVAPLEWGFKLAGALLVILAGCISYLMYKTRSFELTFDKENWSYRNHTYRYDEIKSFVQTDRHFEITTDKKIVLDIMNFEVESLSEMLEVLANHNIIPEEVENTSALNKLFSYKNMRMITLVFAAIDWLYLLFAFKKVSNMLVVAGVLSLVPPIFFAIFYIYRLLRGDLEVLDKLSTNLMMVFLLPIIAGFIVMYTNFSISKFTLALVVTGVFFIFFMIYYTMLRTLVASPAHRVFIYYVLFFTAFVIFWSNSTLPPDHVVISQATITNKRYMDASMGKGYQLNARIPGEKVKTYNVSKDIYEHYQKGDTIEIETKVGIFGISSSEIKKS</sequence>
<dbReference type="Proteomes" id="UP000183028">
    <property type="component" value="Unassembled WGS sequence"/>
</dbReference>
<dbReference type="AlphaFoldDB" id="A0A1H6VTG2"/>
<evidence type="ECO:0000256" key="1">
    <source>
        <dbReference type="SAM" id="Phobius"/>
    </source>
</evidence>
<feature type="transmembrane region" description="Helical" evidence="1">
    <location>
        <begin position="269"/>
        <end position="287"/>
    </location>
</feature>
<organism evidence="2 3">
    <name type="scientific">Sharpea azabuensis</name>
    <dbReference type="NCBI Taxonomy" id="322505"/>
    <lineage>
        <taxon>Bacteria</taxon>
        <taxon>Bacillati</taxon>
        <taxon>Bacillota</taxon>
        <taxon>Erysipelotrichia</taxon>
        <taxon>Erysipelotrichales</taxon>
        <taxon>Coprobacillaceae</taxon>
        <taxon>Sharpea</taxon>
    </lineage>
</organism>
<name>A0A1H6VTG2_9FIRM</name>
<feature type="transmembrane region" description="Helical" evidence="1">
    <location>
        <begin position="43"/>
        <end position="62"/>
    </location>
</feature>
<protein>
    <submittedName>
        <fullName evidence="2">Uncharacterized protein</fullName>
    </submittedName>
</protein>
<keyword evidence="1" id="KW-0812">Transmembrane</keyword>
<evidence type="ECO:0000313" key="2">
    <source>
        <dbReference type="EMBL" id="SEJ03315.1"/>
    </source>
</evidence>
<feature type="transmembrane region" description="Helical" evidence="1">
    <location>
        <begin position="152"/>
        <end position="169"/>
    </location>
</feature>
<keyword evidence="1" id="KW-0472">Membrane</keyword>
<dbReference type="EMBL" id="FNYK01000047">
    <property type="protein sequence ID" value="SEJ03315.1"/>
    <property type="molecule type" value="Genomic_DNA"/>
</dbReference>
<keyword evidence="1" id="KW-1133">Transmembrane helix</keyword>
<feature type="transmembrane region" description="Helical" evidence="1">
    <location>
        <begin position="175"/>
        <end position="199"/>
    </location>
</feature>
<evidence type="ECO:0000313" key="3">
    <source>
        <dbReference type="Proteomes" id="UP000183028"/>
    </source>
</evidence>
<keyword evidence="3" id="KW-1185">Reference proteome</keyword>
<feature type="transmembrane region" description="Helical" evidence="1">
    <location>
        <begin position="211"/>
        <end position="231"/>
    </location>
</feature>
<dbReference type="RefSeq" id="WP_074732453.1">
    <property type="nucleotide sequence ID" value="NZ_CADAIQ010000058.1"/>
</dbReference>
<feature type="transmembrane region" description="Helical" evidence="1">
    <location>
        <begin position="12"/>
        <end position="37"/>
    </location>
</feature>
<feature type="transmembrane region" description="Helical" evidence="1">
    <location>
        <begin position="237"/>
        <end position="257"/>
    </location>
</feature>
<dbReference type="OrthoDB" id="9893364at2"/>
<reference evidence="3" key="1">
    <citation type="submission" date="2016-10" db="EMBL/GenBank/DDBJ databases">
        <authorList>
            <person name="Varghese N."/>
        </authorList>
    </citation>
    <scope>NUCLEOTIDE SEQUENCE [LARGE SCALE GENOMIC DNA]</scope>
    <source>
        <strain evidence="3">DSM 20406</strain>
    </source>
</reference>
<accession>A0A1H6VTG2</accession>
<dbReference type="eggNOG" id="ENOG5033NZA">
    <property type="taxonomic scope" value="Bacteria"/>
</dbReference>